<dbReference type="CDD" id="cd15225">
    <property type="entry name" value="7tmA_OR10A-like"/>
    <property type="match status" value="2"/>
</dbReference>
<evidence type="ECO:0000256" key="8">
    <source>
        <dbReference type="ARBA" id="ARBA00023040"/>
    </source>
</evidence>
<evidence type="ECO:0000256" key="12">
    <source>
        <dbReference type="RuleBase" id="RU000688"/>
    </source>
</evidence>
<feature type="domain" description="G-protein coupled receptors family 1 profile" evidence="14">
    <location>
        <begin position="42"/>
        <end position="290"/>
    </location>
</feature>
<keyword evidence="4" id="KW-0716">Sensory transduction</keyword>
<feature type="transmembrane region" description="Helical" evidence="13">
    <location>
        <begin position="145"/>
        <end position="165"/>
    </location>
</feature>
<proteinExistence type="inferred from homology"/>
<dbReference type="PROSITE" id="PS00237">
    <property type="entry name" value="G_PROTEIN_RECEP_F1_1"/>
    <property type="match status" value="2"/>
</dbReference>
<organism evidence="15 16">
    <name type="scientific">Galemys pyrenaicus</name>
    <name type="common">Iberian desman</name>
    <name type="synonym">Pyrenean desman</name>
    <dbReference type="NCBI Taxonomy" id="202257"/>
    <lineage>
        <taxon>Eukaryota</taxon>
        <taxon>Metazoa</taxon>
        <taxon>Chordata</taxon>
        <taxon>Craniata</taxon>
        <taxon>Vertebrata</taxon>
        <taxon>Euteleostomi</taxon>
        <taxon>Mammalia</taxon>
        <taxon>Eutheria</taxon>
        <taxon>Laurasiatheria</taxon>
        <taxon>Eulipotyphla</taxon>
        <taxon>Talpidae</taxon>
        <taxon>Galemys</taxon>
    </lineage>
</organism>
<evidence type="ECO:0000256" key="4">
    <source>
        <dbReference type="ARBA" id="ARBA00022606"/>
    </source>
</evidence>
<dbReference type="InterPro" id="IPR017452">
    <property type="entry name" value="GPCR_Rhodpsn_7TM"/>
</dbReference>
<feature type="transmembrane region" description="Helical" evidence="13">
    <location>
        <begin position="197"/>
        <end position="216"/>
    </location>
</feature>
<comment type="caution">
    <text evidence="15">The sequence shown here is derived from an EMBL/GenBank/DDBJ whole genome shotgun (WGS) entry which is preliminary data.</text>
</comment>
<dbReference type="PANTHER" id="PTHR26453">
    <property type="entry name" value="OLFACTORY RECEPTOR"/>
    <property type="match status" value="1"/>
</dbReference>
<feature type="domain" description="G-protein coupled receptors family 1 profile" evidence="14">
    <location>
        <begin position="347"/>
        <end position="596"/>
    </location>
</feature>
<keyword evidence="6" id="KW-0552">Olfaction</keyword>
<evidence type="ECO:0000256" key="3">
    <source>
        <dbReference type="ARBA" id="ARBA00022475"/>
    </source>
</evidence>
<dbReference type="AlphaFoldDB" id="A0A8J6BGN5"/>
<dbReference type="InterPro" id="IPR000725">
    <property type="entry name" value="Olfact_rcpt"/>
</dbReference>
<sequence length="620" mass="69437">MAEGNWTRVTEFILMSFSSLPTEIQSLLFLTFLIIYLVTLTGNSLIILVTLADPMLHSPMYFFLRNLSCLEIGFNLVIVPTMLGTLLAQDTTISFLGCVTQMYFFFFFGVAECFLLATMAYDRYVAICNPLHYPVIMNQRTRAKLAVASWFPGFPVATVQTTWLFSFPFCGTKVNHFFCDSPPVLKLVCADTALFEIYAIVGTILVVMTPCLLILCSYTRIAVTILKIPSAKGKHKAFSTCSSHLLVVSLFYVSLSLTYFRPKSNNSPESKKLLSLSYTVVTPMLNPIIYSLRNNENDINDPNRKMMGGNWTIVSEFVLVSFSALSSELQVLLFFLFLTIYLVTLTGNVLIILVTTTDSALKSPMYFFLRNLSFLEIGFNLVIVPKMLGTLIIQDTTISFLGCATQMYFFFFFGAAECCLLATMAYDRYVAICDPLRYPLIMDHKACAQLAAASWFSGFPVATVQTTWIFSFPFCGPNRVNHFFCDSPPVIALVCADTSLFELEALTATVLFILFPFLLILGSYIRILSTIFKMPSTEGKHKAFSTCSSHLLVVSLFYSTAILTYFRPKSSTSPEGKKLLSLSYTVVTPMLNPIIYSLRNSDVKAALKRVIHRTLGPQKL</sequence>
<name>A0A8J6BGN5_GALPY</name>
<dbReference type="GO" id="GO:0004984">
    <property type="term" value="F:olfactory receptor activity"/>
    <property type="evidence" value="ECO:0007669"/>
    <property type="project" value="InterPro"/>
</dbReference>
<evidence type="ECO:0000256" key="1">
    <source>
        <dbReference type="ARBA" id="ARBA00003929"/>
    </source>
</evidence>
<dbReference type="Gene3D" id="1.20.1070.10">
    <property type="entry name" value="Rhodopsin 7-helix transmembrane proteins"/>
    <property type="match status" value="2"/>
</dbReference>
<keyword evidence="5 12" id="KW-0812">Transmembrane</keyword>
<feature type="transmembrane region" description="Helical" evidence="13">
    <location>
        <begin position="549"/>
        <end position="567"/>
    </location>
</feature>
<evidence type="ECO:0000313" key="15">
    <source>
        <dbReference type="EMBL" id="KAG8522874.1"/>
    </source>
</evidence>
<keyword evidence="8 12" id="KW-0297">G-protein coupled receptor</keyword>
<evidence type="ECO:0000256" key="10">
    <source>
        <dbReference type="ARBA" id="ARBA00023170"/>
    </source>
</evidence>
<feature type="transmembrane region" description="Helical" evidence="13">
    <location>
        <begin position="237"/>
        <end position="261"/>
    </location>
</feature>
<dbReference type="FunFam" id="1.20.1070.10:FF:000001">
    <property type="entry name" value="Olfactory receptor"/>
    <property type="match status" value="2"/>
</dbReference>
<evidence type="ECO:0000313" key="16">
    <source>
        <dbReference type="Proteomes" id="UP000700334"/>
    </source>
</evidence>
<dbReference type="OrthoDB" id="9975554at2759"/>
<dbReference type="GO" id="GO:0005886">
    <property type="term" value="C:plasma membrane"/>
    <property type="evidence" value="ECO:0007669"/>
    <property type="project" value="UniProtKB-SubCell"/>
</dbReference>
<keyword evidence="3" id="KW-1003">Cell membrane</keyword>
<feature type="transmembrane region" description="Helical" evidence="13">
    <location>
        <begin position="447"/>
        <end position="470"/>
    </location>
</feature>
<feature type="transmembrane region" description="Helical" evidence="13">
    <location>
        <begin position="63"/>
        <end position="83"/>
    </location>
</feature>
<feature type="transmembrane region" description="Helical" evidence="13">
    <location>
        <begin position="408"/>
        <end position="426"/>
    </location>
</feature>
<evidence type="ECO:0000256" key="5">
    <source>
        <dbReference type="ARBA" id="ARBA00022692"/>
    </source>
</evidence>
<dbReference type="PROSITE" id="PS50262">
    <property type="entry name" value="G_PROTEIN_RECEP_F1_2"/>
    <property type="match status" value="2"/>
</dbReference>
<evidence type="ECO:0000256" key="6">
    <source>
        <dbReference type="ARBA" id="ARBA00022725"/>
    </source>
</evidence>
<dbReference type="PRINTS" id="PR00237">
    <property type="entry name" value="GPCRRHODOPSN"/>
</dbReference>
<evidence type="ECO:0000256" key="9">
    <source>
        <dbReference type="ARBA" id="ARBA00023136"/>
    </source>
</evidence>
<comment type="function">
    <text evidence="1">Putative odorant or sperm cell receptor.</text>
</comment>
<dbReference type="InterPro" id="IPR000276">
    <property type="entry name" value="GPCR_Rhodpsn"/>
</dbReference>
<dbReference type="Pfam" id="PF13853">
    <property type="entry name" value="7tm_4"/>
    <property type="match status" value="2"/>
</dbReference>
<keyword evidence="10 12" id="KW-0675">Receptor</keyword>
<feature type="transmembrane region" description="Helical" evidence="13">
    <location>
        <begin position="27"/>
        <end position="51"/>
    </location>
</feature>
<keyword evidence="7 13" id="KW-1133">Transmembrane helix</keyword>
<accession>A0A8J6BGN5</accession>
<evidence type="ECO:0000256" key="13">
    <source>
        <dbReference type="SAM" id="Phobius"/>
    </source>
</evidence>
<reference evidence="15" key="1">
    <citation type="journal article" date="2021" name="Evol. Appl.">
        <title>The genome of the Pyrenean desman and the effects of bottlenecks and inbreeding on the genomic landscape of an endangered species.</title>
        <authorList>
            <person name="Escoda L."/>
            <person name="Castresana J."/>
        </authorList>
    </citation>
    <scope>NUCLEOTIDE SEQUENCE</scope>
    <source>
        <strain evidence="15">IBE-C5619</strain>
    </source>
</reference>
<dbReference type="SUPFAM" id="SSF81321">
    <property type="entry name" value="Family A G protein-coupled receptor-like"/>
    <property type="match status" value="2"/>
</dbReference>
<dbReference type="Proteomes" id="UP000700334">
    <property type="component" value="Unassembled WGS sequence"/>
</dbReference>
<feature type="transmembrane region" description="Helical" evidence="13">
    <location>
        <begin position="579"/>
        <end position="598"/>
    </location>
</feature>
<feature type="transmembrane region" description="Helical" evidence="13">
    <location>
        <begin position="367"/>
        <end position="388"/>
    </location>
</feature>
<keyword evidence="9 13" id="KW-0472">Membrane</keyword>
<protein>
    <submittedName>
        <fullName evidence="15">Olfactory receptor 10A4</fullName>
    </submittedName>
</protein>
<feature type="transmembrane region" description="Helical" evidence="13">
    <location>
        <begin position="331"/>
        <end position="355"/>
    </location>
</feature>
<evidence type="ECO:0000259" key="14">
    <source>
        <dbReference type="PROSITE" id="PS50262"/>
    </source>
</evidence>
<dbReference type="GO" id="GO:0004930">
    <property type="term" value="F:G protein-coupled receptor activity"/>
    <property type="evidence" value="ECO:0007669"/>
    <property type="project" value="UniProtKB-KW"/>
</dbReference>
<feature type="transmembrane region" description="Helical" evidence="13">
    <location>
        <begin position="103"/>
        <end position="124"/>
    </location>
</feature>
<feature type="transmembrane region" description="Helical" evidence="13">
    <location>
        <begin position="506"/>
        <end position="528"/>
    </location>
</feature>
<comment type="similarity">
    <text evidence="12">Belongs to the G-protein coupled receptor 1 family.</text>
</comment>
<keyword evidence="16" id="KW-1185">Reference proteome</keyword>
<dbReference type="PRINTS" id="PR00245">
    <property type="entry name" value="OLFACTORYR"/>
</dbReference>
<gene>
    <name evidence="15" type="ORF">J0S82_010089</name>
</gene>
<comment type="subcellular location">
    <subcellularLocation>
        <location evidence="2">Cell membrane</location>
        <topology evidence="2">Multi-pass membrane protein</topology>
    </subcellularLocation>
</comment>
<keyword evidence="11 12" id="KW-0807">Transducer</keyword>
<dbReference type="EMBL" id="JAGFMF010011429">
    <property type="protein sequence ID" value="KAG8522874.1"/>
    <property type="molecule type" value="Genomic_DNA"/>
</dbReference>
<evidence type="ECO:0000256" key="7">
    <source>
        <dbReference type="ARBA" id="ARBA00022989"/>
    </source>
</evidence>
<evidence type="ECO:0000256" key="11">
    <source>
        <dbReference type="ARBA" id="ARBA00023224"/>
    </source>
</evidence>
<evidence type="ECO:0000256" key="2">
    <source>
        <dbReference type="ARBA" id="ARBA00004651"/>
    </source>
</evidence>